<dbReference type="SUPFAM" id="SSF53041">
    <property type="entry name" value="Resolvase-like"/>
    <property type="match status" value="1"/>
</dbReference>
<feature type="active site" description="O-(5'-phospho-DNA)-serine intermediate" evidence="4">
    <location>
        <position position="10"/>
    </location>
</feature>
<keyword evidence="1" id="KW-0229">DNA integration</keyword>
<evidence type="ECO:0000256" key="4">
    <source>
        <dbReference type="PROSITE-ProRule" id="PRU10137"/>
    </source>
</evidence>
<dbReference type="Pfam" id="PF07508">
    <property type="entry name" value="Recombinase"/>
    <property type="match status" value="1"/>
</dbReference>
<keyword evidence="7" id="KW-1185">Reference proteome</keyword>
<dbReference type="InterPro" id="IPR050639">
    <property type="entry name" value="SSR_resolvase"/>
</dbReference>
<accession>A0ABQ6V5A8</accession>
<keyword evidence="3" id="KW-0233">DNA recombination</keyword>
<dbReference type="InterPro" id="IPR006119">
    <property type="entry name" value="Resolv_N"/>
</dbReference>
<dbReference type="InterPro" id="IPR011109">
    <property type="entry name" value="DNA_bind_recombinase_dom"/>
</dbReference>
<feature type="domain" description="Resolvase/invertase-type recombinase catalytic" evidence="5">
    <location>
        <begin position="2"/>
        <end position="145"/>
    </location>
</feature>
<proteinExistence type="predicted"/>
<dbReference type="PANTHER" id="PTHR30461">
    <property type="entry name" value="DNA-INVERTASE FROM LAMBDOID PROPHAGE"/>
    <property type="match status" value="1"/>
</dbReference>
<dbReference type="EMBL" id="WAAO01000002">
    <property type="protein sequence ID" value="KAB1864573.1"/>
    <property type="molecule type" value="Genomic_DNA"/>
</dbReference>
<dbReference type="InterPro" id="IPR036162">
    <property type="entry name" value="Resolvase-like_N_sf"/>
</dbReference>
<gene>
    <name evidence="6" type="ORF">F6A08_10770</name>
</gene>
<dbReference type="RefSeq" id="WP_151459434.1">
    <property type="nucleotide sequence ID" value="NZ_WAAO01000002.1"/>
</dbReference>
<dbReference type="PROSITE" id="PS00397">
    <property type="entry name" value="RECOMBINASES_1"/>
    <property type="match status" value="1"/>
</dbReference>
<comment type="caution">
    <text evidence="6">The sequence shown here is derived from an EMBL/GenBank/DDBJ whole genome shotgun (WGS) entry which is preliminary data.</text>
</comment>
<protein>
    <submittedName>
        <fullName evidence="6">Recombinase family protein</fullName>
    </submittedName>
</protein>
<reference evidence="7" key="1">
    <citation type="submission" date="2019-09" db="EMBL/GenBank/DDBJ databases">
        <title>Whole genome sequencing of Microbacterium maritypicum.</title>
        <authorList>
            <person name="Lenchi N."/>
        </authorList>
    </citation>
    <scope>NUCLEOTIDE SEQUENCE [LARGE SCALE GENOMIC DNA]</scope>
    <source>
        <strain evidence="7">G1</strain>
    </source>
</reference>
<evidence type="ECO:0000256" key="1">
    <source>
        <dbReference type="ARBA" id="ARBA00022908"/>
    </source>
</evidence>
<evidence type="ECO:0000256" key="2">
    <source>
        <dbReference type="ARBA" id="ARBA00023125"/>
    </source>
</evidence>
<dbReference type="Proteomes" id="UP000478836">
    <property type="component" value="Unassembled WGS sequence"/>
</dbReference>
<dbReference type="Gene3D" id="3.40.50.1390">
    <property type="entry name" value="Resolvase, N-terminal catalytic domain"/>
    <property type="match status" value="1"/>
</dbReference>
<dbReference type="SMART" id="SM00857">
    <property type="entry name" value="Resolvase"/>
    <property type="match status" value="1"/>
</dbReference>
<evidence type="ECO:0000259" key="5">
    <source>
        <dbReference type="PROSITE" id="PS51736"/>
    </source>
</evidence>
<dbReference type="Pfam" id="PF00239">
    <property type="entry name" value="Resolvase"/>
    <property type="match status" value="1"/>
</dbReference>
<evidence type="ECO:0000313" key="7">
    <source>
        <dbReference type="Proteomes" id="UP000478836"/>
    </source>
</evidence>
<dbReference type="GeneID" id="77476938"/>
<dbReference type="InterPro" id="IPR006118">
    <property type="entry name" value="Recombinase_CS"/>
</dbReference>
<keyword evidence="2" id="KW-0238">DNA-binding</keyword>
<evidence type="ECO:0000256" key="3">
    <source>
        <dbReference type="ARBA" id="ARBA00023172"/>
    </source>
</evidence>
<dbReference type="PANTHER" id="PTHR30461:SF2">
    <property type="entry name" value="SERINE RECOMBINASE PINE-RELATED"/>
    <property type="match status" value="1"/>
</dbReference>
<dbReference type="PROSITE" id="PS51736">
    <property type="entry name" value="RECOMBINASES_3"/>
    <property type="match status" value="1"/>
</dbReference>
<name>A0ABQ6V5A8_9MICO</name>
<evidence type="ECO:0000313" key="6">
    <source>
        <dbReference type="EMBL" id="KAB1864573.1"/>
    </source>
</evidence>
<sequence length="202" mass="21880">MNVIGYLRVSTDRQDYGVDAQREVIEREAERRGWTVHYIVDHGKSARSLRRDGVQQALSLLASGEYDTLVIAKLDRLSRSVVDFGNILRTATKQGWSLIALDLGIDMTTATGQLVAGILMQVAEWEAKIIGERTKAALAVAKKERGIVPGPASAVPAEVANQIVAMRAEGLTLQAIADDLNSAGIASPRGGRWYPTTVRRAA</sequence>
<organism evidence="6 7">
    <name type="scientific">Microbacterium algeriense</name>
    <dbReference type="NCBI Taxonomy" id="2615184"/>
    <lineage>
        <taxon>Bacteria</taxon>
        <taxon>Bacillati</taxon>
        <taxon>Actinomycetota</taxon>
        <taxon>Actinomycetes</taxon>
        <taxon>Micrococcales</taxon>
        <taxon>Microbacteriaceae</taxon>
        <taxon>Microbacterium</taxon>
    </lineage>
</organism>
<dbReference type="CDD" id="cd00338">
    <property type="entry name" value="Ser_Recombinase"/>
    <property type="match status" value="1"/>
</dbReference>